<sequence>MTDEMFDRDYQSARTDLNAGIDQAVAAFVSGLRQGFTALHHSQWQAPWERQSARRRVRGPGHA</sequence>
<dbReference type="Proteomes" id="UP000503222">
    <property type="component" value="Chromosome"/>
</dbReference>
<proteinExistence type="predicted"/>
<organism evidence="1 2">
    <name type="scientific">Sphingomonas piscis</name>
    <dbReference type="NCBI Taxonomy" id="2714943"/>
    <lineage>
        <taxon>Bacteria</taxon>
        <taxon>Pseudomonadati</taxon>
        <taxon>Pseudomonadota</taxon>
        <taxon>Alphaproteobacteria</taxon>
        <taxon>Sphingomonadales</taxon>
        <taxon>Sphingomonadaceae</taxon>
        <taxon>Sphingomonas</taxon>
    </lineage>
</organism>
<dbReference type="KEGG" id="spii:G7077_11755"/>
<name>A0A6G7YRW0_9SPHN</name>
<gene>
    <name evidence="1" type="ORF">G7077_11755</name>
</gene>
<reference evidence="1 2" key="1">
    <citation type="submission" date="2020-03" db="EMBL/GenBank/DDBJ databases">
        <title>Sphingomonas sp. nov., isolated from fish.</title>
        <authorList>
            <person name="Hyun D.-W."/>
            <person name="Bae J.-W."/>
        </authorList>
    </citation>
    <scope>NUCLEOTIDE SEQUENCE [LARGE SCALE GENOMIC DNA]</scope>
    <source>
        <strain evidence="1 2">HDW15B</strain>
    </source>
</reference>
<keyword evidence="2" id="KW-1185">Reference proteome</keyword>
<evidence type="ECO:0000313" key="1">
    <source>
        <dbReference type="EMBL" id="QIK79477.1"/>
    </source>
</evidence>
<dbReference type="RefSeq" id="WP_166411864.1">
    <property type="nucleotide sequence ID" value="NZ_CP049869.1"/>
</dbReference>
<dbReference type="AlphaFoldDB" id="A0A6G7YRW0"/>
<evidence type="ECO:0000313" key="2">
    <source>
        <dbReference type="Proteomes" id="UP000503222"/>
    </source>
</evidence>
<accession>A0A6G7YRW0</accession>
<protein>
    <submittedName>
        <fullName evidence="1">Uncharacterized protein</fullName>
    </submittedName>
</protein>
<dbReference type="EMBL" id="CP049869">
    <property type="protein sequence ID" value="QIK79477.1"/>
    <property type="molecule type" value="Genomic_DNA"/>
</dbReference>